<feature type="transmembrane region" description="Helical" evidence="1">
    <location>
        <begin position="508"/>
        <end position="525"/>
    </location>
</feature>
<gene>
    <name evidence="2" type="ORF">LARI1_G006951</name>
</gene>
<dbReference type="EMBL" id="QGMF01000370">
    <property type="protein sequence ID" value="TVY16414.1"/>
    <property type="molecule type" value="Genomic_DNA"/>
</dbReference>
<reference evidence="2 3" key="1">
    <citation type="submission" date="2018-05" db="EMBL/GenBank/DDBJ databases">
        <title>Whole genome sequencing for identification of molecular markers to develop diagnostic detection tools for the regulated plant pathogen Lachnellula willkommii.</title>
        <authorList>
            <person name="Giroux E."/>
            <person name="Bilodeau G."/>
        </authorList>
    </citation>
    <scope>NUCLEOTIDE SEQUENCE [LARGE SCALE GENOMIC DNA]</scope>
    <source>
        <strain evidence="2 3">CBS 203.66</strain>
    </source>
</reference>
<keyword evidence="1" id="KW-0472">Membrane</keyword>
<sequence length="602" mass="65727">MILFHLPKRIAFPRNLSFFEINGRPYYEQYDYYMTTKPTFAFEYSPVREAKSGGLLTLPSPRKYGVFAILIVTTTISSLLVASAGSKWSVSGATYISLQTDRASVQTAVQIVSAILGYFQLSVVCCLINYSTRLWFNRTPQTLRARYLVPIAVFVLISRIPSALWAGAVTPVSAATEKPANISVPQFKEMSNIREWPSEIGHSGPLVRNTLGLFTYSPGIKLLGSLLASAASATPVDGRIRQHAKLDNTHFTYNGRSYGAGASVELADAFASNDTVAIAYSYQENALRADVDCSYNYSSEFVIEAESDSNIFPVSGYLPNSGDLVEYSEYYAHQGGVIVAIGVSRNLDSPQRILGIASGQSYRALDSTQCTVNFVPKLFNVFVDLVDRSINVTEVSNGTNSVGSQNLTYVTLRQFELLSNDQTSPYVSLLGDSFNTSIADYNSSIAVSNPSLTPIEASASLAGLANSVTAMLDDILVAYASAQLMVANDTILTPATFHVHAFVFGSNVYIYAVFIINTLIILFLIEEILRTRGRKGLSYFDYMDPRSLIISSSMGGKAVADKVARVARGRRDSIYTFDSKGIGEVRVALQETTMSSRDVSIQ</sequence>
<evidence type="ECO:0000256" key="1">
    <source>
        <dbReference type="SAM" id="Phobius"/>
    </source>
</evidence>
<feature type="transmembrane region" description="Helical" evidence="1">
    <location>
        <begin position="147"/>
        <end position="168"/>
    </location>
</feature>
<feature type="transmembrane region" description="Helical" evidence="1">
    <location>
        <begin position="64"/>
        <end position="85"/>
    </location>
</feature>
<accession>A0A8T9B8R6</accession>
<dbReference type="OrthoDB" id="529273at2759"/>
<keyword evidence="1" id="KW-1133">Transmembrane helix</keyword>
<evidence type="ECO:0000313" key="2">
    <source>
        <dbReference type="EMBL" id="TVY16414.1"/>
    </source>
</evidence>
<name>A0A8T9B8R6_9HELO</name>
<evidence type="ECO:0000313" key="3">
    <source>
        <dbReference type="Proteomes" id="UP000469559"/>
    </source>
</evidence>
<organism evidence="2 3">
    <name type="scientific">Lachnellula arida</name>
    <dbReference type="NCBI Taxonomy" id="1316785"/>
    <lineage>
        <taxon>Eukaryota</taxon>
        <taxon>Fungi</taxon>
        <taxon>Dikarya</taxon>
        <taxon>Ascomycota</taxon>
        <taxon>Pezizomycotina</taxon>
        <taxon>Leotiomycetes</taxon>
        <taxon>Helotiales</taxon>
        <taxon>Lachnaceae</taxon>
        <taxon>Lachnellula</taxon>
    </lineage>
</organism>
<keyword evidence="3" id="KW-1185">Reference proteome</keyword>
<feature type="transmembrane region" description="Helical" evidence="1">
    <location>
        <begin position="105"/>
        <end position="127"/>
    </location>
</feature>
<comment type="caution">
    <text evidence="2">The sequence shown here is derived from an EMBL/GenBank/DDBJ whole genome shotgun (WGS) entry which is preliminary data.</text>
</comment>
<keyword evidence="1" id="KW-0812">Transmembrane</keyword>
<protein>
    <submittedName>
        <fullName evidence="2">Uncharacterized protein</fullName>
    </submittedName>
</protein>
<dbReference type="Proteomes" id="UP000469559">
    <property type="component" value="Unassembled WGS sequence"/>
</dbReference>
<dbReference type="AlphaFoldDB" id="A0A8T9B8R6"/>
<proteinExistence type="predicted"/>